<dbReference type="Pfam" id="PF12833">
    <property type="entry name" value="HTH_18"/>
    <property type="match status" value="1"/>
</dbReference>
<keyword evidence="2" id="KW-0238">DNA-binding</keyword>
<dbReference type="CDD" id="cd02208">
    <property type="entry name" value="cupin_RmlC-like"/>
    <property type="match status" value="1"/>
</dbReference>
<dbReference type="SMART" id="SM00342">
    <property type="entry name" value="HTH_ARAC"/>
    <property type="match status" value="1"/>
</dbReference>
<evidence type="ECO:0000256" key="1">
    <source>
        <dbReference type="ARBA" id="ARBA00023015"/>
    </source>
</evidence>
<dbReference type="Gene3D" id="2.60.120.10">
    <property type="entry name" value="Jelly Rolls"/>
    <property type="match status" value="1"/>
</dbReference>
<sequence>MGLNTPFQFQSMRSLIALHNCHFREVEAGWSYQLHEHSGYELLHCAYGQINEWIHGESVLLHPGDWLFIGPGVKHSTINESSQPFAYFSVHFSMDDEELTNALKELHFAHLSGGEERRLQPMFAALFDQLRENNSVQPDRERGQITIDGFASVARQTFMLTVQQLVINAIGLVLVARDKEHVRQQPGRKKLQAAEVELAHGIQQKLLDAVYTPMTINEIAQQYFISRSHCNEVFKRVYGIAPKQYLSIMKQRAAEELLLHSDASAGEIAEKLGFTSLSSFSRQFRRWTAASPQQFRK</sequence>
<keyword evidence="1" id="KW-0805">Transcription regulation</keyword>
<dbReference type="SUPFAM" id="SSF51215">
    <property type="entry name" value="Regulatory protein AraC"/>
    <property type="match status" value="1"/>
</dbReference>
<dbReference type="PANTHER" id="PTHR43280:SF28">
    <property type="entry name" value="HTH-TYPE TRANSCRIPTIONAL ACTIVATOR RHAS"/>
    <property type="match status" value="1"/>
</dbReference>
<gene>
    <name evidence="5" type="ORF">EJC50_13745</name>
</gene>
<dbReference type="InterPro" id="IPR003313">
    <property type="entry name" value="AraC-bd"/>
</dbReference>
<dbReference type="KEGG" id="palb:EJC50_13745"/>
<dbReference type="PANTHER" id="PTHR43280">
    <property type="entry name" value="ARAC-FAMILY TRANSCRIPTIONAL REGULATOR"/>
    <property type="match status" value="1"/>
</dbReference>
<organism evidence="5 6">
    <name type="scientific">Paenibacillus albus</name>
    <dbReference type="NCBI Taxonomy" id="2495582"/>
    <lineage>
        <taxon>Bacteria</taxon>
        <taxon>Bacillati</taxon>
        <taxon>Bacillota</taxon>
        <taxon>Bacilli</taxon>
        <taxon>Bacillales</taxon>
        <taxon>Paenibacillaceae</taxon>
        <taxon>Paenibacillus</taxon>
    </lineage>
</organism>
<dbReference type="Pfam" id="PF02311">
    <property type="entry name" value="AraC_binding"/>
    <property type="match status" value="1"/>
</dbReference>
<dbReference type="Proteomes" id="UP000272528">
    <property type="component" value="Chromosome"/>
</dbReference>
<dbReference type="RefSeq" id="WP_126015849.1">
    <property type="nucleotide sequence ID" value="NZ_CP034437.1"/>
</dbReference>
<evidence type="ECO:0000256" key="2">
    <source>
        <dbReference type="ARBA" id="ARBA00023125"/>
    </source>
</evidence>
<dbReference type="OrthoDB" id="1975977at2"/>
<name>A0A3S9A4G2_9BACL</name>
<dbReference type="AlphaFoldDB" id="A0A3S9A4G2"/>
<reference evidence="6" key="1">
    <citation type="submission" date="2018-12" db="EMBL/GenBank/DDBJ databases">
        <title>Genome sequence of Peanibacillus sp.</title>
        <authorList>
            <person name="Subramani G."/>
            <person name="Srinivasan S."/>
            <person name="Kim M.K."/>
        </authorList>
    </citation>
    <scope>NUCLEOTIDE SEQUENCE [LARGE SCALE GENOMIC DNA]</scope>
    <source>
        <strain evidence="6">18JY67-1</strain>
    </source>
</reference>
<evidence type="ECO:0000259" key="4">
    <source>
        <dbReference type="PROSITE" id="PS01124"/>
    </source>
</evidence>
<feature type="domain" description="HTH araC/xylS-type" evidence="4">
    <location>
        <begin position="200"/>
        <end position="297"/>
    </location>
</feature>
<dbReference type="InterPro" id="IPR009057">
    <property type="entry name" value="Homeodomain-like_sf"/>
</dbReference>
<evidence type="ECO:0000256" key="3">
    <source>
        <dbReference type="ARBA" id="ARBA00023163"/>
    </source>
</evidence>
<dbReference type="InterPro" id="IPR018060">
    <property type="entry name" value="HTH_AraC"/>
</dbReference>
<dbReference type="EMBL" id="CP034437">
    <property type="protein sequence ID" value="AZN40595.1"/>
    <property type="molecule type" value="Genomic_DNA"/>
</dbReference>
<dbReference type="InterPro" id="IPR014710">
    <property type="entry name" value="RmlC-like_jellyroll"/>
</dbReference>
<dbReference type="GO" id="GO:0003700">
    <property type="term" value="F:DNA-binding transcription factor activity"/>
    <property type="evidence" value="ECO:0007669"/>
    <property type="project" value="InterPro"/>
</dbReference>
<dbReference type="PROSITE" id="PS01124">
    <property type="entry name" value="HTH_ARAC_FAMILY_2"/>
    <property type="match status" value="1"/>
</dbReference>
<protein>
    <submittedName>
        <fullName evidence="5">AraC family transcriptional regulator</fullName>
    </submittedName>
</protein>
<dbReference type="GO" id="GO:0043565">
    <property type="term" value="F:sequence-specific DNA binding"/>
    <property type="evidence" value="ECO:0007669"/>
    <property type="project" value="InterPro"/>
</dbReference>
<dbReference type="InterPro" id="IPR037923">
    <property type="entry name" value="HTH-like"/>
</dbReference>
<accession>A0A3S9A4G2</accession>
<keyword evidence="3" id="KW-0804">Transcription</keyword>
<dbReference type="Gene3D" id="1.10.10.60">
    <property type="entry name" value="Homeodomain-like"/>
    <property type="match status" value="2"/>
</dbReference>
<keyword evidence="6" id="KW-1185">Reference proteome</keyword>
<proteinExistence type="predicted"/>
<dbReference type="SUPFAM" id="SSF46689">
    <property type="entry name" value="Homeodomain-like"/>
    <property type="match status" value="2"/>
</dbReference>
<evidence type="ECO:0000313" key="5">
    <source>
        <dbReference type="EMBL" id="AZN40595.1"/>
    </source>
</evidence>
<evidence type="ECO:0000313" key="6">
    <source>
        <dbReference type="Proteomes" id="UP000272528"/>
    </source>
</evidence>